<keyword evidence="2" id="KW-1185">Reference proteome</keyword>
<evidence type="ECO:0000313" key="1">
    <source>
        <dbReference type="EMBL" id="OLY79820.1"/>
    </source>
</evidence>
<proteinExistence type="predicted"/>
<accession>A0A1R0GSF7</accession>
<dbReference type="Proteomes" id="UP000187455">
    <property type="component" value="Unassembled WGS sequence"/>
</dbReference>
<name>A0A1R0GSF7_9FUNG</name>
<protein>
    <submittedName>
        <fullName evidence="1">Uncharacterized protein</fullName>
    </submittedName>
</protein>
<organism evidence="1 2">
    <name type="scientific">Smittium mucronatum</name>
    <dbReference type="NCBI Taxonomy" id="133383"/>
    <lineage>
        <taxon>Eukaryota</taxon>
        <taxon>Fungi</taxon>
        <taxon>Fungi incertae sedis</taxon>
        <taxon>Zoopagomycota</taxon>
        <taxon>Kickxellomycotina</taxon>
        <taxon>Harpellomycetes</taxon>
        <taxon>Harpellales</taxon>
        <taxon>Legeriomycetaceae</taxon>
        <taxon>Smittium</taxon>
    </lineage>
</organism>
<evidence type="ECO:0000313" key="2">
    <source>
        <dbReference type="Proteomes" id="UP000187455"/>
    </source>
</evidence>
<sequence length="154" mass="17081">MGMFRCNREFVKSGYYPYGFSQKISIEALELSEGLNTSIKFVGEPVTKDLVSSLLGLSLSFDPTSSVRFSQIITTVWAVQTLSFVSTGSKRRSVDSLSKGAITALRSLLGERVKSTSNSTPRVASSLAIKQHSRSEGFYQNNWYREFASKNTNK</sequence>
<comment type="caution">
    <text evidence="1">The sequence shown here is derived from an EMBL/GenBank/DDBJ whole genome shotgun (WGS) entry which is preliminary data.</text>
</comment>
<dbReference type="AlphaFoldDB" id="A0A1R0GSF7"/>
<dbReference type="EMBL" id="LSSL01004069">
    <property type="protein sequence ID" value="OLY79820.1"/>
    <property type="molecule type" value="Genomic_DNA"/>
</dbReference>
<gene>
    <name evidence="1" type="ORF">AYI68_g6099</name>
</gene>
<reference evidence="1 2" key="1">
    <citation type="journal article" date="2016" name="Mol. Biol. Evol.">
        <title>Genome-Wide Survey of Gut Fungi (Harpellales) Reveals the First Horizontally Transferred Ubiquitin Gene from a Mosquito Host.</title>
        <authorList>
            <person name="Wang Y."/>
            <person name="White M.M."/>
            <person name="Kvist S."/>
            <person name="Moncalvo J.M."/>
        </authorList>
    </citation>
    <scope>NUCLEOTIDE SEQUENCE [LARGE SCALE GENOMIC DNA]</scope>
    <source>
        <strain evidence="1 2">ALG-7-W6</strain>
    </source>
</reference>